<dbReference type="GO" id="GO:0008233">
    <property type="term" value="F:peptidase activity"/>
    <property type="evidence" value="ECO:0007669"/>
    <property type="project" value="UniProtKB-KW"/>
</dbReference>
<organism evidence="9 10">
    <name type="scientific">Pinibacter soli</name>
    <dbReference type="NCBI Taxonomy" id="3044211"/>
    <lineage>
        <taxon>Bacteria</taxon>
        <taxon>Pseudomonadati</taxon>
        <taxon>Bacteroidota</taxon>
        <taxon>Chitinophagia</taxon>
        <taxon>Chitinophagales</taxon>
        <taxon>Chitinophagaceae</taxon>
        <taxon>Pinibacter</taxon>
    </lineage>
</organism>
<evidence type="ECO:0000259" key="8">
    <source>
        <dbReference type="Pfam" id="PF01694"/>
    </source>
</evidence>
<evidence type="ECO:0000256" key="6">
    <source>
        <dbReference type="ARBA" id="ARBA00023136"/>
    </source>
</evidence>
<feature type="transmembrane region" description="Helical" evidence="7">
    <location>
        <begin position="108"/>
        <end position="126"/>
    </location>
</feature>
<protein>
    <submittedName>
        <fullName evidence="9">Rhomboid family intramembrane serine protease</fullName>
        <ecNumber evidence="9">3.4.21.-</ecNumber>
    </submittedName>
</protein>
<evidence type="ECO:0000256" key="7">
    <source>
        <dbReference type="SAM" id="Phobius"/>
    </source>
</evidence>
<dbReference type="Gene3D" id="1.20.1540.10">
    <property type="entry name" value="Rhomboid-like"/>
    <property type="match status" value="1"/>
</dbReference>
<dbReference type="Pfam" id="PF01694">
    <property type="entry name" value="Rhomboid"/>
    <property type="match status" value="1"/>
</dbReference>
<dbReference type="Proteomes" id="UP001226434">
    <property type="component" value="Unassembled WGS sequence"/>
</dbReference>
<keyword evidence="4 9" id="KW-0378">Hydrolase</keyword>
<gene>
    <name evidence="9" type="ORF">QJ048_04405</name>
</gene>
<dbReference type="InterPro" id="IPR050925">
    <property type="entry name" value="Rhomboid_protease_S54"/>
</dbReference>
<name>A0ABT6R8W2_9BACT</name>
<evidence type="ECO:0000313" key="9">
    <source>
        <dbReference type="EMBL" id="MDI3318999.1"/>
    </source>
</evidence>
<evidence type="ECO:0000256" key="3">
    <source>
        <dbReference type="ARBA" id="ARBA00022692"/>
    </source>
</evidence>
<comment type="similarity">
    <text evidence="2">Belongs to the peptidase S54 family.</text>
</comment>
<dbReference type="PANTHER" id="PTHR43731:SF14">
    <property type="entry name" value="PRESENILIN-ASSOCIATED RHOMBOID-LIKE PROTEIN, MITOCHONDRIAL"/>
    <property type="match status" value="1"/>
</dbReference>
<dbReference type="EC" id="3.4.21.-" evidence="9"/>
<dbReference type="InterPro" id="IPR022764">
    <property type="entry name" value="Peptidase_S54_rhomboid_dom"/>
</dbReference>
<feature type="domain" description="Peptidase S54 rhomboid" evidence="8">
    <location>
        <begin position="68"/>
        <end position="207"/>
    </location>
</feature>
<keyword evidence="9" id="KW-0645">Protease</keyword>
<sequence>MNFRNIPPVIKNLLIANILIFAAQHLLPLPQPVIMVDGQYARLPYDIVEQYCALWSTHPTELGAAHFKIWQLVTYMFLHANFMHLLFNMFTLWMFGSILEFHWGAKKFFNFYMICGIIAGLTQLVFSSGSAVGASGAIMGLMAAFVYLFPNTPMYVYFIPIPIKAKYVIPAFMAIDLFGIISPSKGDQIGHWAHLGGAAAGFLLVFLGNKMNRKTFY</sequence>
<feature type="transmembrane region" description="Helical" evidence="7">
    <location>
        <begin position="189"/>
        <end position="207"/>
    </location>
</feature>
<dbReference type="InterPro" id="IPR035952">
    <property type="entry name" value="Rhomboid-like_sf"/>
</dbReference>
<feature type="transmembrane region" description="Helical" evidence="7">
    <location>
        <begin position="72"/>
        <end position="96"/>
    </location>
</feature>
<dbReference type="RefSeq" id="WP_282333112.1">
    <property type="nucleotide sequence ID" value="NZ_JASBRG010000002.1"/>
</dbReference>
<dbReference type="GO" id="GO:0006508">
    <property type="term" value="P:proteolysis"/>
    <property type="evidence" value="ECO:0007669"/>
    <property type="project" value="UniProtKB-KW"/>
</dbReference>
<evidence type="ECO:0000256" key="1">
    <source>
        <dbReference type="ARBA" id="ARBA00004141"/>
    </source>
</evidence>
<dbReference type="SMART" id="SM01160">
    <property type="entry name" value="DUF1751"/>
    <property type="match status" value="1"/>
</dbReference>
<dbReference type="EMBL" id="JASBRG010000002">
    <property type="protein sequence ID" value="MDI3318999.1"/>
    <property type="molecule type" value="Genomic_DNA"/>
</dbReference>
<feature type="transmembrane region" description="Helical" evidence="7">
    <location>
        <begin position="9"/>
        <end position="27"/>
    </location>
</feature>
<evidence type="ECO:0000256" key="4">
    <source>
        <dbReference type="ARBA" id="ARBA00022801"/>
    </source>
</evidence>
<keyword evidence="3 7" id="KW-0812">Transmembrane</keyword>
<comment type="subcellular location">
    <subcellularLocation>
        <location evidence="1">Membrane</location>
        <topology evidence="1">Multi-pass membrane protein</topology>
    </subcellularLocation>
</comment>
<keyword evidence="6 7" id="KW-0472">Membrane</keyword>
<accession>A0ABT6R8W2</accession>
<evidence type="ECO:0000256" key="5">
    <source>
        <dbReference type="ARBA" id="ARBA00022989"/>
    </source>
</evidence>
<dbReference type="SUPFAM" id="SSF144091">
    <property type="entry name" value="Rhomboid-like"/>
    <property type="match status" value="1"/>
</dbReference>
<comment type="caution">
    <text evidence="9">The sequence shown here is derived from an EMBL/GenBank/DDBJ whole genome shotgun (WGS) entry which is preliminary data.</text>
</comment>
<dbReference type="PANTHER" id="PTHR43731">
    <property type="entry name" value="RHOMBOID PROTEASE"/>
    <property type="match status" value="1"/>
</dbReference>
<evidence type="ECO:0000256" key="2">
    <source>
        <dbReference type="ARBA" id="ARBA00009045"/>
    </source>
</evidence>
<proteinExistence type="inferred from homology"/>
<keyword evidence="5 7" id="KW-1133">Transmembrane helix</keyword>
<reference evidence="9 10" key="1">
    <citation type="submission" date="2023-05" db="EMBL/GenBank/DDBJ databases">
        <title>Genome sequence of Pinibacter sp. MAH-24.</title>
        <authorList>
            <person name="Huq M.A."/>
        </authorList>
    </citation>
    <scope>NUCLEOTIDE SEQUENCE [LARGE SCALE GENOMIC DNA]</scope>
    <source>
        <strain evidence="9 10">MAH-24</strain>
    </source>
</reference>
<feature type="transmembrane region" description="Helical" evidence="7">
    <location>
        <begin position="165"/>
        <end position="183"/>
    </location>
</feature>
<evidence type="ECO:0000313" key="10">
    <source>
        <dbReference type="Proteomes" id="UP001226434"/>
    </source>
</evidence>
<feature type="transmembrane region" description="Helical" evidence="7">
    <location>
        <begin position="138"/>
        <end position="158"/>
    </location>
</feature>
<keyword evidence="10" id="KW-1185">Reference proteome</keyword>